<dbReference type="Proteomes" id="UP001178507">
    <property type="component" value="Unassembled WGS sequence"/>
</dbReference>
<feature type="compositionally biased region" description="Polar residues" evidence="8">
    <location>
        <begin position="256"/>
        <end position="269"/>
    </location>
</feature>
<name>A0AA36MZT2_9DINO</name>
<dbReference type="PROSITE" id="PS50157">
    <property type="entry name" value="ZINC_FINGER_C2H2_2"/>
    <property type="match status" value="2"/>
</dbReference>
<dbReference type="SMART" id="SM00356">
    <property type="entry name" value="ZnF_C3H1"/>
    <property type="match status" value="2"/>
</dbReference>
<dbReference type="InterPro" id="IPR000571">
    <property type="entry name" value="Znf_CCCH"/>
</dbReference>
<dbReference type="Gene3D" id="4.10.1000.10">
    <property type="entry name" value="Zinc finger, CCCH-type"/>
    <property type="match status" value="1"/>
</dbReference>
<dbReference type="SUPFAM" id="SSF57667">
    <property type="entry name" value="beta-beta-alpha zinc fingers"/>
    <property type="match status" value="1"/>
</dbReference>
<dbReference type="SUPFAM" id="SSF90229">
    <property type="entry name" value="CCCH zinc finger"/>
    <property type="match status" value="2"/>
</dbReference>
<dbReference type="PROSITE" id="PS50103">
    <property type="entry name" value="ZF_C3H1"/>
    <property type="match status" value="2"/>
</dbReference>
<feature type="domain" description="C2H2-type" evidence="10">
    <location>
        <begin position="456"/>
        <end position="482"/>
    </location>
</feature>
<feature type="region of interest" description="Disordered" evidence="8">
    <location>
        <begin position="119"/>
        <end position="138"/>
    </location>
</feature>
<evidence type="ECO:0000313" key="12">
    <source>
        <dbReference type="Proteomes" id="UP001178507"/>
    </source>
</evidence>
<sequence length="555" mass="58519">MAVAAVCASCPEAHQDTVSRLCLQHKIQKAFGRTGDMLDSLSGKDWIPKWEAKVVMATVTKAQTLGCKKALLICIAGGRHCDAEMARQPALVRAIKTEMGDPDFRVTMEWMDMEDFVEKYPDNDGGGGGKGKGKPTAAKSEAKCVDSGEGSKNCYGQEAAPDHAGKGKGAAKQVSQKASGKGKGDAKQANQKASDNSGKANGDAKQANQNASDNSGKANGDAKQANQKAPDNSGKANGDAKQANQKASEHAGKDQGSGQTNQPKASVNASKEKEAPKQKAGKSPAACKYWLQGNCKNGSSCAYAHGADTSASAKATSKTLCTYFAKGICKNGADCKFSHVTRSEDKAEKSTKSKTRAAKKLPCKSCGKTFKDWDSVVIKHFVCKGRKALCMCEQCNKTFADDLCCIQHQSATGHVGMARANDEKEPSWECGQCGLSFPTEAACVQHQEGTGHGDIPVCQTCSKSFQSENALRQHQQAVSHSGVFWVLEDDSDSDVSEVMEGPFLRCGCGREFASLDAGLQHQTATGHSNLPLVPVALDMAKCSAGKGSPADCPQS</sequence>
<protein>
    <recommendedName>
        <fullName evidence="13">Zinc finger protein</fullName>
    </recommendedName>
</protein>
<dbReference type="PANTHER" id="PTHR24406">
    <property type="entry name" value="TRANSCRIPTIONAL REPRESSOR CTCFL-RELATED"/>
    <property type="match status" value="1"/>
</dbReference>
<feature type="region of interest" description="Disordered" evidence="8">
    <location>
        <begin position="143"/>
        <end position="283"/>
    </location>
</feature>
<dbReference type="SMART" id="SM00355">
    <property type="entry name" value="ZnF_C2H2"/>
    <property type="match status" value="3"/>
</dbReference>
<keyword evidence="5 7" id="KW-0862">Zinc</keyword>
<dbReference type="Pfam" id="PF00642">
    <property type="entry name" value="zf-CCCH"/>
    <property type="match status" value="1"/>
</dbReference>
<dbReference type="GO" id="GO:0008270">
    <property type="term" value="F:zinc ion binding"/>
    <property type="evidence" value="ECO:0007669"/>
    <property type="project" value="UniProtKB-KW"/>
</dbReference>
<feature type="zinc finger region" description="C3H1-type" evidence="7">
    <location>
        <begin position="315"/>
        <end position="342"/>
    </location>
</feature>
<evidence type="ECO:0000256" key="4">
    <source>
        <dbReference type="ARBA" id="ARBA00022771"/>
    </source>
</evidence>
<keyword evidence="2 7" id="KW-0479">Metal-binding</keyword>
<accession>A0AA36MZT2</accession>
<dbReference type="PROSITE" id="PS00028">
    <property type="entry name" value="ZINC_FINGER_C2H2_1"/>
    <property type="match status" value="3"/>
</dbReference>
<dbReference type="Gene3D" id="3.30.160.60">
    <property type="entry name" value="Classic Zinc Finger"/>
    <property type="match status" value="1"/>
</dbReference>
<feature type="domain" description="C2H2-type" evidence="10">
    <location>
        <begin position="428"/>
        <end position="456"/>
    </location>
</feature>
<dbReference type="Gene3D" id="1.20.120.1350">
    <property type="entry name" value="Pneumovirus matrix protein 2 (M2), zinc-binding domain"/>
    <property type="match status" value="1"/>
</dbReference>
<gene>
    <name evidence="11" type="ORF">EVOR1521_LOCUS15075</name>
</gene>
<keyword evidence="12" id="KW-1185">Reference proteome</keyword>
<evidence type="ECO:0000256" key="8">
    <source>
        <dbReference type="SAM" id="MobiDB-lite"/>
    </source>
</evidence>
<dbReference type="InterPro" id="IPR050888">
    <property type="entry name" value="ZnF_C2H2-type_TF"/>
</dbReference>
<feature type="domain" description="C3H1-type" evidence="9">
    <location>
        <begin position="315"/>
        <end position="342"/>
    </location>
</feature>
<dbReference type="GO" id="GO:0005634">
    <property type="term" value="C:nucleus"/>
    <property type="evidence" value="ECO:0007669"/>
    <property type="project" value="UniProtKB-SubCell"/>
</dbReference>
<keyword evidence="6" id="KW-0539">Nucleus</keyword>
<feature type="domain" description="C3H1-type" evidence="9">
    <location>
        <begin position="281"/>
        <end position="308"/>
    </location>
</feature>
<dbReference type="InterPro" id="IPR013087">
    <property type="entry name" value="Znf_C2H2_type"/>
</dbReference>
<feature type="zinc finger region" description="C3H1-type" evidence="7">
    <location>
        <begin position="281"/>
        <end position="308"/>
    </location>
</feature>
<reference evidence="11" key="1">
    <citation type="submission" date="2023-08" db="EMBL/GenBank/DDBJ databases">
        <authorList>
            <person name="Chen Y."/>
            <person name="Shah S."/>
            <person name="Dougan E. K."/>
            <person name="Thang M."/>
            <person name="Chan C."/>
        </authorList>
    </citation>
    <scope>NUCLEOTIDE SEQUENCE</scope>
</reference>
<dbReference type="InterPro" id="IPR036855">
    <property type="entry name" value="Znf_CCCH_sf"/>
</dbReference>
<evidence type="ECO:0000256" key="2">
    <source>
        <dbReference type="ARBA" id="ARBA00022723"/>
    </source>
</evidence>
<evidence type="ECO:0000256" key="6">
    <source>
        <dbReference type="ARBA" id="ARBA00023242"/>
    </source>
</evidence>
<evidence type="ECO:0000313" key="11">
    <source>
        <dbReference type="EMBL" id="CAJ1389466.1"/>
    </source>
</evidence>
<dbReference type="Pfam" id="PF13912">
    <property type="entry name" value="zf-C2H2_6"/>
    <property type="match status" value="1"/>
</dbReference>
<evidence type="ECO:0000256" key="7">
    <source>
        <dbReference type="PROSITE-ProRule" id="PRU00723"/>
    </source>
</evidence>
<dbReference type="Pfam" id="PF18345">
    <property type="entry name" value="zf_CCCH_4"/>
    <property type="match status" value="1"/>
</dbReference>
<keyword evidence="4 7" id="KW-0863">Zinc-finger</keyword>
<evidence type="ECO:0000256" key="5">
    <source>
        <dbReference type="ARBA" id="ARBA00022833"/>
    </source>
</evidence>
<keyword evidence="3" id="KW-0677">Repeat</keyword>
<feature type="compositionally biased region" description="Polar residues" evidence="8">
    <location>
        <begin position="188"/>
        <end position="199"/>
    </location>
</feature>
<evidence type="ECO:0000259" key="10">
    <source>
        <dbReference type="PROSITE" id="PS50157"/>
    </source>
</evidence>
<feature type="compositionally biased region" description="Polar residues" evidence="8">
    <location>
        <begin position="206"/>
        <end position="217"/>
    </location>
</feature>
<evidence type="ECO:0000256" key="1">
    <source>
        <dbReference type="ARBA" id="ARBA00004123"/>
    </source>
</evidence>
<organism evidence="11 12">
    <name type="scientific">Effrenium voratum</name>
    <dbReference type="NCBI Taxonomy" id="2562239"/>
    <lineage>
        <taxon>Eukaryota</taxon>
        <taxon>Sar</taxon>
        <taxon>Alveolata</taxon>
        <taxon>Dinophyceae</taxon>
        <taxon>Suessiales</taxon>
        <taxon>Symbiodiniaceae</taxon>
        <taxon>Effrenium</taxon>
    </lineage>
</organism>
<proteinExistence type="predicted"/>
<dbReference type="AlphaFoldDB" id="A0AA36MZT2"/>
<evidence type="ECO:0000256" key="3">
    <source>
        <dbReference type="ARBA" id="ARBA00022737"/>
    </source>
</evidence>
<comment type="caution">
    <text evidence="11">The sequence shown here is derived from an EMBL/GenBank/DDBJ whole genome shotgun (WGS) entry which is preliminary data.</text>
</comment>
<comment type="subcellular location">
    <subcellularLocation>
        <location evidence="1">Nucleus</location>
    </subcellularLocation>
</comment>
<evidence type="ECO:0000259" key="9">
    <source>
        <dbReference type="PROSITE" id="PS50103"/>
    </source>
</evidence>
<evidence type="ECO:0008006" key="13">
    <source>
        <dbReference type="Google" id="ProtNLM"/>
    </source>
</evidence>
<dbReference type="EMBL" id="CAUJNA010001879">
    <property type="protein sequence ID" value="CAJ1389466.1"/>
    <property type="molecule type" value="Genomic_DNA"/>
</dbReference>
<dbReference type="InterPro" id="IPR036236">
    <property type="entry name" value="Znf_C2H2_sf"/>
</dbReference>